<gene>
    <name evidence="2" type="primary">LOC142164217</name>
</gene>
<reference evidence="2" key="2">
    <citation type="submission" date="2025-08" db="UniProtKB">
        <authorList>
            <consortium name="RefSeq"/>
        </authorList>
    </citation>
    <scope>IDENTIFICATION</scope>
    <source>
        <tissue evidence="2">Leaf</tissue>
    </source>
</reference>
<proteinExistence type="predicted"/>
<evidence type="ECO:0000313" key="1">
    <source>
        <dbReference type="Proteomes" id="UP000790787"/>
    </source>
</evidence>
<protein>
    <submittedName>
        <fullName evidence="2">Uncharacterized protein LOC142164217</fullName>
    </submittedName>
</protein>
<accession>A0AC58RYG3</accession>
<evidence type="ECO:0000313" key="2">
    <source>
        <dbReference type="RefSeq" id="XP_075077776.1"/>
    </source>
</evidence>
<name>A0AC58RYG3_TOBAC</name>
<keyword evidence="1" id="KW-1185">Reference proteome</keyword>
<reference evidence="1" key="1">
    <citation type="journal article" date="2014" name="Nat. Commun.">
        <title>The tobacco genome sequence and its comparison with those of tomato and potato.</title>
        <authorList>
            <person name="Sierro N."/>
            <person name="Battey J.N."/>
            <person name="Ouadi S."/>
            <person name="Bakaher N."/>
            <person name="Bovet L."/>
            <person name="Willig A."/>
            <person name="Goepfert S."/>
            <person name="Peitsch M.C."/>
            <person name="Ivanov N.V."/>
        </authorList>
    </citation>
    <scope>NUCLEOTIDE SEQUENCE [LARGE SCALE GENOMIC DNA]</scope>
</reference>
<organism evidence="1 2">
    <name type="scientific">Nicotiana tabacum</name>
    <name type="common">Common tobacco</name>
    <dbReference type="NCBI Taxonomy" id="4097"/>
    <lineage>
        <taxon>Eukaryota</taxon>
        <taxon>Viridiplantae</taxon>
        <taxon>Streptophyta</taxon>
        <taxon>Embryophyta</taxon>
        <taxon>Tracheophyta</taxon>
        <taxon>Spermatophyta</taxon>
        <taxon>Magnoliopsida</taxon>
        <taxon>eudicotyledons</taxon>
        <taxon>Gunneridae</taxon>
        <taxon>Pentapetalae</taxon>
        <taxon>asterids</taxon>
        <taxon>lamiids</taxon>
        <taxon>Solanales</taxon>
        <taxon>Solanaceae</taxon>
        <taxon>Nicotianoideae</taxon>
        <taxon>Nicotianeae</taxon>
        <taxon>Nicotiana</taxon>
    </lineage>
</organism>
<dbReference type="RefSeq" id="XP_075077776.1">
    <property type="nucleotide sequence ID" value="XM_075221675.1"/>
</dbReference>
<sequence>MKIVAWNVRGLNKVYKQKETKKYISDNKVGLIAIIENKVKQHMVGKIIQTIAKNWKWNDNYVARKNILMESKEEFWLSAIYGLHTIEQRKNMWEELTQLHRELKGPWIAMGDYNAIQSWEDRYNGNPVMKVEIKDFTDFLDNTGMIELRYVGREFTWTNSHVHNKIDRALEQQNNPKPFKFFNNLTEHKEFEGIVKTTWEMNMQGSAMKRVWLKLKRLKNGLKQLHKEEYSAIHEKITIIRGSYRGFRCK</sequence>
<dbReference type="Proteomes" id="UP000790787">
    <property type="component" value="Chromosome 1"/>
</dbReference>